<organism evidence="4 5">
    <name type="scientific">Listeria booriae</name>
    <dbReference type="NCBI Taxonomy" id="1552123"/>
    <lineage>
        <taxon>Bacteria</taxon>
        <taxon>Bacillati</taxon>
        <taxon>Bacillota</taxon>
        <taxon>Bacilli</taxon>
        <taxon>Bacillales</taxon>
        <taxon>Listeriaceae</taxon>
        <taxon>Listeria</taxon>
    </lineage>
</organism>
<dbReference type="InterPro" id="IPR036514">
    <property type="entry name" value="SGNH_hydro_sf"/>
</dbReference>
<evidence type="ECO:0000313" key="5">
    <source>
        <dbReference type="Proteomes" id="UP000533953"/>
    </source>
</evidence>
<evidence type="ECO:0000259" key="2">
    <source>
        <dbReference type="Pfam" id="PF10651"/>
    </source>
</evidence>
<reference evidence="4 5" key="1">
    <citation type="submission" date="2020-03" db="EMBL/GenBank/DDBJ databases">
        <title>Soil Listeria distribution.</title>
        <authorList>
            <person name="Liao J."/>
            <person name="Wiedmann M."/>
        </authorList>
    </citation>
    <scope>NUCLEOTIDE SEQUENCE [LARGE SCALE GENOMIC DNA]</scope>
    <source>
        <strain evidence="4 5">FSL L7-1547</strain>
    </source>
</reference>
<dbReference type="Gene3D" id="2.60.40.3350">
    <property type="match status" value="1"/>
</dbReference>
<protein>
    <submittedName>
        <fullName evidence="4">BppU family phage baseplate upper protein</fullName>
    </submittedName>
</protein>
<feature type="domain" description="SGNH hydrolase-type esterase" evidence="3">
    <location>
        <begin position="189"/>
        <end position="370"/>
    </location>
</feature>
<proteinExistence type="predicted"/>
<dbReference type="InterPro" id="IPR051532">
    <property type="entry name" value="Ester_Hydrolysis_Enzymes"/>
</dbReference>
<dbReference type="SUPFAM" id="SSF52266">
    <property type="entry name" value="SGNH hydrolase"/>
    <property type="match status" value="1"/>
</dbReference>
<dbReference type="EMBL" id="JAASTX010000006">
    <property type="protein sequence ID" value="MBC1491385.1"/>
    <property type="molecule type" value="Genomic_DNA"/>
</dbReference>
<sequence length="662" mass="73516">MSDQVYKDLGAKLEVSASKWKSVDLKGAFSTQDIGTARLVFPLSKERGDLTLDTVEAHIYLSGDGLKSESRADIDTSNNIVTYVLSDEEIKHAGTIVAELYLNYENGQKLSAHKFQFKIDRALKDQDIEITESVYNVTIDDLIATYTDKFEQLMSELSRQQTKYSDLQVELVSSSFEKLRMGQAVKILCYGDSLTYGYDIYSADKRPADSIPTSNGTKHIRERASTTYPEALESAVKQVYPNVSVQNWGYSGDTVLTSYSHWNGVNPNAEITLMMLGHNDSKSATESMHDFIAGYKKIIERALDWGSAIILLTPPKQKNGADFTVDTYSQAVMQLAKEYHAPLIDMAELTAGISADCYSDSVHFNGKGYDYIGKKLASIFINKSILNMNKVKDHDSLTVTRENSGIQFNENCSYSTSEYFPTEDSVELGKGNALVLKTGGKVYFSFYSQEDNLLFLPSIYAGSKTLNLKMEVNFSAEPANTAITYAFNTTNARAMNKPLKTATFTTTDLNWFSASALYIDGRINASKLLYAPRKGYYTVSIENLDTYGINLFGLEFRNARTALFDNNTLYTLGTFTGDILTLSAGNYEMYSKNALNMPFTEDGLAILEIYVGGSNRKLFKVTNITTKASYEGVYNPAASSSITWKELASVAWTNAQIIASKN</sequence>
<dbReference type="AlphaFoldDB" id="A0A7X0XBX7"/>
<dbReference type="InterPro" id="IPR013830">
    <property type="entry name" value="SGNH_hydro"/>
</dbReference>
<name>A0A7X0XBX7_9LIST</name>
<dbReference type="RefSeq" id="WP_185417139.1">
    <property type="nucleotide sequence ID" value="NZ_JAASTX010000006.1"/>
</dbReference>
<keyword evidence="1" id="KW-0175">Coiled coil</keyword>
<evidence type="ECO:0000256" key="1">
    <source>
        <dbReference type="SAM" id="Coils"/>
    </source>
</evidence>
<comment type="caution">
    <text evidence="4">The sequence shown here is derived from an EMBL/GenBank/DDBJ whole genome shotgun (WGS) entry which is preliminary data.</text>
</comment>
<dbReference type="InterPro" id="IPR018913">
    <property type="entry name" value="BppU_N"/>
</dbReference>
<feature type="coiled-coil region" evidence="1">
    <location>
        <begin position="143"/>
        <end position="170"/>
    </location>
</feature>
<dbReference type="PANTHER" id="PTHR30383:SF29">
    <property type="entry name" value="SGNH HYDROLASE-TYPE ESTERASE DOMAIN-CONTAINING PROTEIN"/>
    <property type="match status" value="1"/>
</dbReference>
<accession>A0A7X0XBX7</accession>
<dbReference type="PANTHER" id="PTHR30383">
    <property type="entry name" value="THIOESTERASE 1/PROTEASE 1/LYSOPHOSPHOLIPASE L1"/>
    <property type="match status" value="1"/>
</dbReference>
<dbReference type="Gene3D" id="3.40.50.1110">
    <property type="entry name" value="SGNH hydrolase"/>
    <property type="match status" value="1"/>
</dbReference>
<evidence type="ECO:0000259" key="3">
    <source>
        <dbReference type="Pfam" id="PF13472"/>
    </source>
</evidence>
<evidence type="ECO:0000313" key="4">
    <source>
        <dbReference type="EMBL" id="MBC1491385.1"/>
    </source>
</evidence>
<dbReference type="Proteomes" id="UP000533953">
    <property type="component" value="Unassembled WGS sequence"/>
</dbReference>
<feature type="domain" description="BppU N-terminal" evidence="2">
    <location>
        <begin position="13"/>
        <end position="148"/>
    </location>
</feature>
<dbReference type="Pfam" id="PF13472">
    <property type="entry name" value="Lipase_GDSL_2"/>
    <property type="match status" value="1"/>
</dbReference>
<dbReference type="Pfam" id="PF10651">
    <property type="entry name" value="BppU_N"/>
    <property type="match status" value="1"/>
</dbReference>
<gene>
    <name evidence="4" type="ORF">HCI99_06055</name>
</gene>